<organism evidence="2 3">
    <name type="scientific">Parasponia andersonii</name>
    <name type="common">Sponia andersonii</name>
    <dbReference type="NCBI Taxonomy" id="3476"/>
    <lineage>
        <taxon>Eukaryota</taxon>
        <taxon>Viridiplantae</taxon>
        <taxon>Streptophyta</taxon>
        <taxon>Embryophyta</taxon>
        <taxon>Tracheophyta</taxon>
        <taxon>Spermatophyta</taxon>
        <taxon>Magnoliopsida</taxon>
        <taxon>eudicotyledons</taxon>
        <taxon>Gunneridae</taxon>
        <taxon>Pentapetalae</taxon>
        <taxon>rosids</taxon>
        <taxon>fabids</taxon>
        <taxon>Rosales</taxon>
        <taxon>Cannabaceae</taxon>
        <taxon>Parasponia</taxon>
    </lineage>
</organism>
<dbReference type="OrthoDB" id="2126698at2759"/>
<keyword evidence="1" id="KW-1133">Transmembrane helix</keyword>
<keyword evidence="1" id="KW-0472">Membrane</keyword>
<sequence>MEGPLQLLAAEAKCKKWKVITWSDSTEELKKVTYIAALIVVVLVSQFLLQVVSEMMAGHLGKLSFSGVNITNLL</sequence>
<dbReference type="EMBL" id="JXTB01000288">
    <property type="protein sequence ID" value="PON47807.1"/>
    <property type="molecule type" value="Genomic_DNA"/>
</dbReference>
<dbReference type="STRING" id="3476.A0A2P5BG93"/>
<evidence type="ECO:0000313" key="2">
    <source>
        <dbReference type="EMBL" id="PON47807.1"/>
    </source>
</evidence>
<reference evidence="3" key="1">
    <citation type="submission" date="2016-06" db="EMBL/GenBank/DDBJ databases">
        <title>Parallel loss of symbiosis genes in relatives of nitrogen-fixing non-legume Parasponia.</title>
        <authorList>
            <person name="Van Velzen R."/>
            <person name="Holmer R."/>
            <person name="Bu F."/>
            <person name="Rutten L."/>
            <person name="Van Zeijl A."/>
            <person name="Liu W."/>
            <person name="Santuari L."/>
            <person name="Cao Q."/>
            <person name="Sharma T."/>
            <person name="Shen D."/>
            <person name="Roswanjaya Y."/>
            <person name="Wardhani T."/>
            <person name="Kalhor M.S."/>
            <person name="Jansen J."/>
            <person name="Van den Hoogen J."/>
            <person name="Gungor B."/>
            <person name="Hartog M."/>
            <person name="Hontelez J."/>
            <person name="Verver J."/>
            <person name="Yang W.-C."/>
            <person name="Schijlen E."/>
            <person name="Repin R."/>
            <person name="Schilthuizen M."/>
            <person name="Schranz E."/>
            <person name="Heidstra R."/>
            <person name="Miyata K."/>
            <person name="Fedorova E."/>
            <person name="Kohlen W."/>
            <person name="Bisseling T."/>
            <person name="Smit S."/>
            <person name="Geurts R."/>
        </authorList>
    </citation>
    <scope>NUCLEOTIDE SEQUENCE [LARGE SCALE GENOMIC DNA]</scope>
    <source>
        <strain evidence="3">cv. WU1-14</strain>
    </source>
</reference>
<comment type="caution">
    <text evidence="2">The sequence shown here is derived from an EMBL/GenBank/DDBJ whole genome shotgun (WGS) entry which is preliminary data.</text>
</comment>
<proteinExistence type="predicted"/>
<accession>A0A2P5BG93</accession>
<evidence type="ECO:0000313" key="3">
    <source>
        <dbReference type="Proteomes" id="UP000237105"/>
    </source>
</evidence>
<keyword evidence="1" id="KW-0812">Transmembrane</keyword>
<gene>
    <name evidence="2" type="ORF">PanWU01x14_241950</name>
</gene>
<dbReference type="AlphaFoldDB" id="A0A2P5BG93"/>
<protein>
    <submittedName>
        <fullName evidence="2">Uncharacterized protein</fullName>
    </submittedName>
</protein>
<dbReference type="Proteomes" id="UP000237105">
    <property type="component" value="Unassembled WGS sequence"/>
</dbReference>
<name>A0A2P5BG93_PARAD</name>
<keyword evidence="3" id="KW-1185">Reference proteome</keyword>
<evidence type="ECO:0000256" key="1">
    <source>
        <dbReference type="SAM" id="Phobius"/>
    </source>
</evidence>
<feature type="transmembrane region" description="Helical" evidence="1">
    <location>
        <begin position="32"/>
        <end position="52"/>
    </location>
</feature>